<dbReference type="Proteomes" id="UP001291309">
    <property type="component" value="Unassembled WGS sequence"/>
</dbReference>
<dbReference type="RefSeq" id="WP_321549653.1">
    <property type="nucleotide sequence ID" value="NZ_JAXIVS010000013.1"/>
</dbReference>
<proteinExistence type="predicted"/>
<dbReference type="Gene3D" id="2.60.40.4150">
    <property type="entry name" value="Type VI secretion system, lipoprotein SciN"/>
    <property type="match status" value="1"/>
</dbReference>
<dbReference type="PANTHER" id="PTHR37625:SF4">
    <property type="entry name" value="OUTER MEMBRANE LIPOPROTEIN"/>
    <property type="match status" value="1"/>
</dbReference>
<dbReference type="EMBL" id="JAXIVS010000013">
    <property type="protein sequence ID" value="MDY7230936.1"/>
    <property type="molecule type" value="Genomic_DNA"/>
</dbReference>
<keyword evidence="1" id="KW-0449">Lipoprotein</keyword>
<name>A0ABU5HC66_9BACT</name>
<keyword evidence="2" id="KW-1185">Reference proteome</keyword>
<evidence type="ECO:0000313" key="1">
    <source>
        <dbReference type="EMBL" id="MDY7230936.1"/>
    </source>
</evidence>
<evidence type="ECO:0000313" key="2">
    <source>
        <dbReference type="Proteomes" id="UP001291309"/>
    </source>
</evidence>
<comment type="caution">
    <text evidence="1">The sequence shown here is derived from an EMBL/GenBank/DDBJ whole genome shotgun (WGS) entry which is preliminary data.</text>
</comment>
<dbReference type="NCBIfam" id="TIGR03352">
    <property type="entry name" value="VI_chp_3"/>
    <property type="match status" value="1"/>
</dbReference>
<protein>
    <submittedName>
        <fullName evidence="1">Type VI secretion system lipoprotein TssJ</fullName>
    </submittedName>
</protein>
<reference evidence="1 2" key="1">
    <citation type="submission" date="2023-12" db="EMBL/GenBank/DDBJ databases">
        <title>the genome sequence of Hyalangium sp. s54d21.</title>
        <authorList>
            <person name="Zhang X."/>
        </authorList>
    </citation>
    <scope>NUCLEOTIDE SEQUENCE [LARGE SCALE GENOMIC DNA]</scope>
    <source>
        <strain evidence="2">s54d21</strain>
    </source>
</reference>
<dbReference type="Pfam" id="PF12790">
    <property type="entry name" value="T6SS-SciN"/>
    <property type="match status" value="1"/>
</dbReference>
<sequence>MLAWGWQQVSDSQGERGRRLAIALGLMVLMGACAHSAPPPEPCKEPPPFSVLLEASERLNPDDKGNSLATIVQVLQLKDIRRLEASEFQDVWQKPKEVLEEDLLATDELTLEPGQELTRQLSRDPKANFIVVFGVFRRPAGQVWRSIQRLPEVTPELCAAAKKPGQPVAPMHFYIEDYRVEARGRAGGR</sequence>
<dbReference type="PANTHER" id="PTHR37625">
    <property type="entry name" value="OUTER MEMBRANE LIPOPROTEIN-RELATED"/>
    <property type="match status" value="1"/>
</dbReference>
<organism evidence="1 2">
    <name type="scientific">Hyalangium rubrum</name>
    <dbReference type="NCBI Taxonomy" id="3103134"/>
    <lineage>
        <taxon>Bacteria</taxon>
        <taxon>Pseudomonadati</taxon>
        <taxon>Myxococcota</taxon>
        <taxon>Myxococcia</taxon>
        <taxon>Myxococcales</taxon>
        <taxon>Cystobacterineae</taxon>
        <taxon>Archangiaceae</taxon>
        <taxon>Hyalangium</taxon>
    </lineage>
</organism>
<gene>
    <name evidence="1" type="primary">tssJ</name>
    <name evidence="1" type="ORF">SYV04_31400</name>
</gene>
<accession>A0ABU5HC66</accession>
<dbReference type="InterPro" id="IPR038706">
    <property type="entry name" value="Type_VI_SciN-like_sf"/>
</dbReference>
<dbReference type="InterPro" id="IPR017734">
    <property type="entry name" value="T6SS_SciN"/>
</dbReference>